<dbReference type="Proteomes" id="UP001070352">
    <property type="component" value="Unassembled WGS sequence"/>
</dbReference>
<dbReference type="InterPro" id="IPR001267">
    <property type="entry name" value="Thymidine_kinase"/>
</dbReference>
<dbReference type="GO" id="GO:0005829">
    <property type="term" value="C:cytosol"/>
    <property type="evidence" value="ECO:0007669"/>
    <property type="project" value="TreeGrafter"/>
</dbReference>
<keyword evidence="6 8" id="KW-0418">Kinase</keyword>
<dbReference type="EMBL" id="JALANJ010000003">
    <property type="protein sequence ID" value="MCY8119598.1"/>
    <property type="molecule type" value="Genomic_DNA"/>
</dbReference>
<dbReference type="AlphaFoldDB" id="A0A9Q4H7Z9"/>
<evidence type="ECO:0000256" key="6">
    <source>
        <dbReference type="ARBA" id="ARBA00022777"/>
    </source>
</evidence>
<dbReference type="EC" id="2.7.1.21" evidence="2 8"/>
<comment type="caution">
    <text evidence="10">The sequence shown here is derived from an EMBL/GenBank/DDBJ whole genome shotgun (WGS) entry which is preliminary data.</text>
</comment>
<dbReference type="SUPFAM" id="SSF52540">
    <property type="entry name" value="P-loop containing nucleoside triphosphate hydrolases"/>
    <property type="match status" value="1"/>
</dbReference>
<organism evidence="10 11">
    <name type="scientific">Bacillus spizizenii</name>
    <name type="common">Bacillus subtilis subsp. spizizenii</name>
    <dbReference type="NCBI Taxonomy" id="96241"/>
    <lineage>
        <taxon>Bacteria</taxon>
        <taxon>Bacillati</taxon>
        <taxon>Bacillota</taxon>
        <taxon>Bacilli</taxon>
        <taxon>Bacillales</taxon>
        <taxon>Bacillaceae</taxon>
        <taxon>Bacillus</taxon>
    </lineage>
</organism>
<proteinExistence type="inferred from homology"/>
<evidence type="ECO:0000256" key="7">
    <source>
        <dbReference type="ARBA" id="ARBA00022840"/>
    </source>
</evidence>
<keyword evidence="5 8" id="KW-0547">Nucleotide-binding</keyword>
<comment type="catalytic activity">
    <reaction evidence="8">
        <text>thymidine + ATP = dTMP + ADP + H(+)</text>
        <dbReference type="Rhea" id="RHEA:19129"/>
        <dbReference type="ChEBI" id="CHEBI:15378"/>
        <dbReference type="ChEBI" id="CHEBI:17748"/>
        <dbReference type="ChEBI" id="CHEBI:30616"/>
        <dbReference type="ChEBI" id="CHEBI:63528"/>
        <dbReference type="ChEBI" id="CHEBI:456216"/>
        <dbReference type="EC" id="2.7.1.21"/>
    </reaction>
</comment>
<gene>
    <name evidence="10" type="ORF">MOC45_03090</name>
</gene>
<accession>A0A9Q4H7Z9</accession>
<dbReference type="GO" id="GO:0005524">
    <property type="term" value="F:ATP binding"/>
    <property type="evidence" value="ECO:0007669"/>
    <property type="project" value="UniProtKB-KW"/>
</dbReference>
<dbReference type="Gene3D" id="3.40.50.300">
    <property type="entry name" value="P-loop containing nucleotide triphosphate hydrolases"/>
    <property type="match status" value="1"/>
</dbReference>
<dbReference type="Gene3D" id="3.30.60.20">
    <property type="match status" value="1"/>
</dbReference>
<reference evidence="10" key="1">
    <citation type="submission" date="2022-02" db="EMBL/GenBank/DDBJ databases">
        <title>Crop Bioprotection Bacillus Genome Sequencing.</title>
        <authorList>
            <person name="Dunlap C."/>
        </authorList>
    </citation>
    <scope>NUCLEOTIDE SEQUENCE</scope>
    <source>
        <strain evidence="10">M18B4</strain>
    </source>
</reference>
<name>A0A9Q4H7Z9_BACSC</name>
<keyword evidence="7 8" id="KW-0067">ATP-binding</keyword>
<evidence type="ECO:0000313" key="10">
    <source>
        <dbReference type="EMBL" id="MCY8119598.1"/>
    </source>
</evidence>
<evidence type="ECO:0000256" key="1">
    <source>
        <dbReference type="ARBA" id="ARBA00007587"/>
    </source>
</evidence>
<evidence type="ECO:0000256" key="5">
    <source>
        <dbReference type="ARBA" id="ARBA00022741"/>
    </source>
</evidence>
<evidence type="ECO:0000256" key="8">
    <source>
        <dbReference type="RuleBase" id="RU000544"/>
    </source>
</evidence>
<evidence type="ECO:0000256" key="4">
    <source>
        <dbReference type="ARBA" id="ARBA00022679"/>
    </source>
</evidence>
<protein>
    <recommendedName>
        <fullName evidence="2 8">Thymidine kinase</fullName>
        <ecNumber evidence="2 8">2.7.1.21</ecNumber>
    </recommendedName>
</protein>
<dbReference type="InterPro" id="IPR027417">
    <property type="entry name" value="P-loop_NTPase"/>
</dbReference>
<dbReference type="GO" id="GO:0046104">
    <property type="term" value="P:thymidine metabolic process"/>
    <property type="evidence" value="ECO:0007669"/>
    <property type="project" value="TreeGrafter"/>
</dbReference>
<dbReference type="Pfam" id="PF00265">
    <property type="entry name" value="TK"/>
    <property type="match status" value="1"/>
</dbReference>
<sequence>MAGKLVTTVGVMGSGKTKKLIHLYRRLRKSGMEVKIFKPTKDIRSGNFSVESRDGEMAPAQPIQNIEEIFEYGGDMQQAILIDEIQFFDQADLVHSLVSICLLGIDVYCFGLDLTSEGTTFGLVGDVMAKSDEVIKLKGKCARCGSPARISRYKGQDKTTDIRIGDLDVYEPVCMDCFYSSDVRCKKGSDMDFNDPLYSFKIADEESGFSMELQVKKSRLEKAGYTYEDVADIVTEEGANNLLVDLGIIDEGEVGDR</sequence>
<dbReference type="GO" id="GO:0071897">
    <property type="term" value="P:DNA biosynthetic process"/>
    <property type="evidence" value="ECO:0007669"/>
    <property type="project" value="UniProtKB-KW"/>
</dbReference>
<dbReference type="PANTHER" id="PTHR11441:SF0">
    <property type="entry name" value="THYMIDINE KINASE, CYTOSOLIC"/>
    <property type="match status" value="1"/>
</dbReference>
<dbReference type="PANTHER" id="PTHR11441">
    <property type="entry name" value="THYMIDINE KINASE"/>
    <property type="match status" value="1"/>
</dbReference>
<dbReference type="GO" id="GO:0004797">
    <property type="term" value="F:thymidine kinase activity"/>
    <property type="evidence" value="ECO:0007669"/>
    <property type="project" value="UniProtKB-EC"/>
</dbReference>
<evidence type="ECO:0000256" key="2">
    <source>
        <dbReference type="ARBA" id="ARBA00012118"/>
    </source>
</evidence>
<keyword evidence="4 8" id="KW-0808">Transferase</keyword>
<evidence type="ECO:0000313" key="11">
    <source>
        <dbReference type="Proteomes" id="UP001070352"/>
    </source>
</evidence>
<comment type="similarity">
    <text evidence="1 9">Belongs to the thymidine kinase family.</text>
</comment>
<keyword evidence="3 8" id="KW-0237">DNA synthesis</keyword>
<evidence type="ECO:0000256" key="3">
    <source>
        <dbReference type="ARBA" id="ARBA00022634"/>
    </source>
</evidence>
<evidence type="ECO:0000256" key="9">
    <source>
        <dbReference type="RuleBase" id="RU004165"/>
    </source>
</evidence>